<evidence type="ECO:0000313" key="14">
    <source>
        <dbReference type="EMBL" id="SCN60936.1"/>
    </source>
</evidence>
<dbReference type="AlphaFoldDB" id="A0A077TQG2"/>
<dbReference type="RefSeq" id="XP_740261.2">
    <property type="nucleotide sequence ID" value="XM_735168.2"/>
</dbReference>
<evidence type="ECO:0000313" key="15">
    <source>
        <dbReference type="EMBL" id="VTZ69084.1"/>
    </source>
</evidence>
<dbReference type="GO" id="GO:0004519">
    <property type="term" value="F:endonuclease activity"/>
    <property type="evidence" value="ECO:0007669"/>
    <property type="project" value="UniProtKB-KW"/>
</dbReference>
<dbReference type="PANTHER" id="PTHR21077:SF5">
    <property type="entry name" value="CROSSOVER JUNCTION ENDONUCLEASE MMS4"/>
    <property type="match status" value="1"/>
</dbReference>
<dbReference type="InterPro" id="IPR042530">
    <property type="entry name" value="EME1/EME2_C"/>
</dbReference>
<evidence type="ECO:0000256" key="12">
    <source>
        <dbReference type="ARBA" id="ARBA00023254"/>
    </source>
</evidence>
<proteinExistence type="predicted"/>
<dbReference type="GO" id="GO:0051321">
    <property type="term" value="P:meiotic cell cycle"/>
    <property type="evidence" value="ECO:0007669"/>
    <property type="project" value="UniProtKB-KW"/>
</dbReference>
<dbReference type="EMBL" id="LT608177">
    <property type="protein sequence ID" value="SCM23423.1"/>
    <property type="molecule type" value="Genomic_DNA"/>
</dbReference>
<keyword evidence="16" id="KW-1185">Reference proteome</keyword>
<keyword evidence="10" id="KW-0234">DNA repair</keyword>
<evidence type="ECO:0000256" key="2">
    <source>
        <dbReference type="ARBA" id="ARBA00004123"/>
    </source>
</evidence>
<dbReference type="InterPro" id="IPR033310">
    <property type="entry name" value="Mms4/EME1/EME2"/>
</dbReference>
<keyword evidence="5" id="KW-0255">Endonuclease</keyword>
<protein>
    <submittedName>
        <fullName evidence="15">ERCC4 domain-containing protein, putative</fullName>
    </submittedName>
</protein>
<organism evidence="13 18">
    <name type="scientific">Plasmodium chabaudi chabaudi</name>
    <dbReference type="NCBI Taxonomy" id="31271"/>
    <lineage>
        <taxon>Eukaryota</taxon>
        <taxon>Sar</taxon>
        <taxon>Alveolata</taxon>
        <taxon>Apicomplexa</taxon>
        <taxon>Aconoidasida</taxon>
        <taxon>Haemosporida</taxon>
        <taxon>Plasmodiidae</taxon>
        <taxon>Plasmodium</taxon>
        <taxon>Plasmodium (Vinckeia)</taxon>
    </lineage>
</organism>
<evidence type="ECO:0000256" key="1">
    <source>
        <dbReference type="ARBA" id="ARBA00001946"/>
    </source>
</evidence>
<reference evidence="17 18" key="3">
    <citation type="submission" date="2016-08" db="EMBL/GenBank/DDBJ databases">
        <authorList>
            <consortium name="Pathogen Informatics"/>
        </authorList>
    </citation>
    <scope>NUCLEOTIDE SEQUENCE [LARGE SCALE GENOMIC DNA]</scope>
    <source>
        <strain evidence="13 18">AJ</strain>
        <strain evidence="15">AS</strain>
        <strain evidence="14 17">CB</strain>
    </source>
</reference>
<keyword evidence="6" id="KW-0227">DNA damage</keyword>
<evidence type="ECO:0000256" key="4">
    <source>
        <dbReference type="ARBA" id="ARBA00022723"/>
    </source>
</evidence>
<dbReference type="VEuPathDB" id="PlasmoDB:PCHAS_1108800"/>
<keyword evidence="7" id="KW-0378">Hydrolase</keyword>
<dbReference type="GO" id="GO:0048476">
    <property type="term" value="C:Holliday junction resolvase complex"/>
    <property type="evidence" value="ECO:0007669"/>
    <property type="project" value="InterPro"/>
</dbReference>
<evidence type="ECO:0000256" key="7">
    <source>
        <dbReference type="ARBA" id="ARBA00022801"/>
    </source>
</evidence>
<comment type="subcellular location">
    <subcellularLocation>
        <location evidence="2">Nucleus</location>
    </subcellularLocation>
</comment>
<dbReference type="OrthoDB" id="343092at2759"/>
<dbReference type="Proteomes" id="UP000507163">
    <property type="component" value="Chromosome 11"/>
</dbReference>
<evidence type="ECO:0000313" key="16">
    <source>
        <dbReference type="Proteomes" id="UP000071118"/>
    </source>
</evidence>
<evidence type="ECO:0000256" key="8">
    <source>
        <dbReference type="ARBA" id="ARBA00022842"/>
    </source>
</evidence>
<comment type="cofactor">
    <cofactor evidence="1">
        <name>Mg(2+)</name>
        <dbReference type="ChEBI" id="CHEBI:18420"/>
    </cofactor>
</comment>
<evidence type="ECO:0000313" key="18">
    <source>
        <dbReference type="Proteomes" id="UP000507163"/>
    </source>
</evidence>
<evidence type="ECO:0000313" key="13">
    <source>
        <dbReference type="EMBL" id="SCM23423.1"/>
    </source>
</evidence>
<dbReference type="Proteomes" id="UP000071118">
    <property type="component" value="Chromosome 11"/>
</dbReference>
<dbReference type="Pfam" id="PF21292">
    <property type="entry name" value="EME1-MUS81_C"/>
    <property type="match status" value="1"/>
</dbReference>
<evidence type="ECO:0000256" key="9">
    <source>
        <dbReference type="ARBA" id="ARBA00023172"/>
    </source>
</evidence>
<keyword evidence="8" id="KW-0460">Magnesium</keyword>
<gene>
    <name evidence="13" type="ORF">PCHAJ_000269000</name>
    <name evidence="15" type="ORF">PCHAS_1108800</name>
    <name evidence="14" type="ORF">PCHCB_000270300</name>
</gene>
<dbReference type="EMBL" id="LK022888">
    <property type="protein sequence ID" value="VTZ69084.1"/>
    <property type="molecule type" value="Genomic_DNA"/>
</dbReference>
<keyword evidence="4" id="KW-0479">Metal-binding</keyword>
<evidence type="ECO:0000256" key="6">
    <source>
        <dbReference type="ARBA" id="ARBA00022763"/>
    </source>
</evidence>
<reference evidence="15" key="2">
    <citation type="submission" date="2014-05" db="EMBL/GenBank/DDBJ databases">
        <authorList>
            <person name="Aslett M.A."/>
            <person name="De Silva N."/>
        </authorList>
    </citation>
    <scope>NUCLEOTIDE SEQUENCE</scope>
    <source>
        <strain evidence="15">AS</strain>
    </source>
</reference>
<dbReference type="PANTHER" id="PTHR21077">
    <property type="entry name" value="EME1 PROTEIN"/>
    <property type="match status" value="1"/>
</dbReference>
<keyword evidence="3" id="KW-0540">Nuclease</keyword>
<dbReference type="GO" id="GO:0016787">
    <property type="term" value="F:hydrolase activity"/>
    <property type="evidence" value="ECO:0007669"/>
    <property type="project" value="UniProtKB-KW"/>
</dbReference>
<dbReference type="Proteomes" id="UP000195489">
    <property type="component" value="Chromosome 11"/>
</dbReference>
<dbReference type="GO" id="GO:0005634">
    <property type="term" value="C:nucleus"/>
    <property type="evidence" value="ECO:0007669"/>
    <property type="project" value="UniProtKB-SubCell"/>
</dbReference>
<dbReference type="KEGG" id="pcb:PCHAS_1108800"/>
<evidence type="ECO:0000256" key="10">
    <source>
        <dbReference type="ARBA" id="ARBA00023204"/>
    </source>
</evidence>
<dbReference type="Gene3D" id="1.10.150.670">
    <property type="entry name" value="Crossover junction endonuclease EME1, DNA-binding domain"/>
    <property type="match status" value="1"/>
</dbReference>
<sequence>MDQLKILFSDNLKSGKLYSDLRSFLENETDGANDVRYSEMLDYEHIDMLRESIPFNNICLIYTNYLYKSHFVRTYEKKKKIITEASTHYKDTDFTYSEDEFSTLDMNPYSLALILLIVDSNYLEDQYKGEENNITYKIKRLREKYGSVRIICIFIGVREFLNIIDYTKHPQIFYDKNDNIIFNNKHLDRFIASLLIQYNVDTVEIENSTDIHKYIFKCCKYLHQSKIRKLNSYFKVKPAGIMSQFKNDNLNENKMYYTWVSQLMQITGISQDIAIRIAEEFNTPYDLIVHFKKINDEECLKDLIISSAYGERKLGKALSRKIYRIFSPNSNPYNAVS</sequence>
<dbReference type="EMBL" id="LT608163">
    <property type="protein sequence ID" value="SCN60936.1"/>
    <property type="molecule type" value="Genomic_DNA"/>
</dbReference>
<reference evidence="15 16" key="1">
    <citation type="journal article" date="2014" name="BMC Biol.">
        <title>A comprehensive evaluation of rodent malaria parasite genomes and gene expression.</title>
        <authorList>
            <person name="Otto T.D."/>
            <person name="Bohme U."/>
            <person name="Jackson A.P."/>
            <person name="Hunt M."/>
            <person name="Franke-Fayard B."/>
            <person name="Hoeijmakers W.A."/>
            <person name="Religa A.A."/>
            <person name="Robertson L."/>
            <person name="Sanders M."/>
            <person name="Ogun S.A."/>
            <person name="Cunningham D."/>
            <person name="Erhart A."/>
            <person name="Billker O."/>
            <person name="Khan S.M."/>
            <person name="Stunnenberg H.G."/>
            <person name="Langhorne J."/>
            <person name="Holder A.A."/>
            <person name="Waters A.P."/>
            <person name="Newbold C.I."/>
            <person name="Pain A."/>
            <person name="Berriman M."/>
            <person name="Janse C.J."/>
        </authorList>
    </citation>
    <scope>NUCLEOTIDE SEQUENCE [LARGE SCALE GENOMIC DNA]</scope>
    <source>
        <strain evidence="15 16">AS</strain>
    </source>
</reference>
<dbReference type="GO" id="GO:0046872">
    <property type="term" value="F:metal ion binding"/>
    <property type="evidence" value="ECO:0007669"/>
    <property type="project" value="UniProtKB-KW"/>
</dbReference>
<evidence type="ECO:0000256" key="11">
    <source>
        <dbReference type="ARBA" id="ARBA00023242"/>
    </source>
</evidence>
<evidence type="ECO:0000256" key="3">
    <source>
        <dbReference type="ARBA" id="ARBA00022722"/>
    </source>
</evidence>
<dbReference type="GO" id="GO:0006310">
    <property type="term" value="P:DNA recombination"/>
    <property type="evidence" value="ECO:0007669"/>
    <property type="project" value="UniProtKB-KW"/>
</dbReference>
<keyword evidence="12" id="KW-0469">Meiosis</keyword>
<keyword evidence="11" id="KW-0539">Nucleus</keyword>
<evidence type="ECO:0000256" key="5">
    <source>
        <dbReference type="ARBA" id="ARBA00022759"/>
    </source>
</evidence>
<evidence type="ECO:0000313" key="17">
    <source>
        <dbReference type="Proteomes" id="UP000195489"/>
    </source>
</evidence>
<accession>A0A077TQG2</accession>
<dbReference type="GeneID" id="3493330"/>
<keyword evidence="9" id="KW-0233">DNA recombination</keyword>
<name>A0A077TQG2_PLACU</name>
<dbReference type="GO" id="GO:0006281">
    <property type="term" value="P:DNA repair"/>
    <property type="evidence" value="ECO:0007669"/>
    <property type="project" value="UniProtKB-KW"/>
</dbReference>